<comment type="subcellular location">
    <subcellularLocation>
        <location evidence="1">Cytoplasm</location>
    </subcellularLocation>
</comment>
<dbReference type="Pfam" id="PF00486">
    <property type="entry name" value="Trans_reg_C"/>
    <property type="match status" value="1"/>
</dbReference>
<dbReference type="PANTHER" id="PTHR48111:SF73">
    <property type="entry name" value="ALKALINE PHOSPHATASE SYNTHESIS TRANSCRIPTIONAL REGULATORY PROTEIN PHOP"/>
    <property type="match status" value="1"/>
</dbReference>
<evidence type="ECO:0000313" key="11">
    <source>
        <dbReference type="EMBL" id="MFC0274814.1"/>
    </source>
</evidence>
<dbReference type="InterPro" id="IPR001789">
    <property type="entry name" value="Sig_transdc_resp-reg_receiver"/>
</dbReference>
<keyword evidence="12" id="KW-1185">Reference proteome</keyword>
<dbReference type="InterPro" id="IPR001867">
    <property type="entry name" value="OmpR/PhoB-type_DNA-bd"/>
</dbReference>
<dbReference type="Pfam" id="PF00072">
    <property type="entry name" value="Response_reg"/>
    <property type="match status" value="1"/>
</dbReference>
<dbReference type="Proteomes" id="UP001589854">
    <property type="component" value="Unassembled WGS sequence"/>
</dbReference>
<feature type="modified residue" description="4-aspartylphosphate" evidence="7">
    <location>
        <position position="51"/>
    </location>
</feature>
<dbReference type="Gene3D" id="1.10.10.10">
    <property type="entry name" value="Winged helix-like DNA-binding domain superfamily/Winged helix DNA-binding domain"/>
    <property type="match status" value="1"/>
</dbReference>
<dbReference type="InterPro" id="IPR011006">
    <property type="entry name" value="CheY-like_superfamily"/>
</dbReference>
<feature type="domain" description="OmpR/PhoB-type" evidence="10">
    <location>
        <begin position="123"/>
        <end position="222"/>
    </location>
</feature>
<evidence type="ECO:0000256" key="6">
    <source>
        <dbReference type="ARBA" id="ARBA00023163"/>
    </source>
</evidence>
<proteinExistence type="predicted"/>
<dbReference type="SUPFAM" id="SSF52172">
    <property type="entry name" value="CheY-like"/>
    <property type="match status" value="1"/>
</dbReference>
<gene>
    <name evidence="11" type="ORF">ACFFIX_26240</name>
</gene>
<evidence type="ECO:0000313" key="12">
    <source>
        <dbReference type="Proteomes" id="UP001589854"/>
    </source>
</evidence>
<dbReference type="SMART" id="SM00448">
    <property type="entry name" value="REC"/>
    <property type="match status" value="1"/>
</dbReference>
<feature type="DNA-binding region" description="OmpR/PhoB-type" evidence="8">
    <location>
        <begin position="123"/>
        <end position="222"/>
    </location>
</feature>
<evidence type="ECO:0000256" key="7">
    <source>
        <dbReference type="PROSITE-ProRule" id="PRU00169"/>
    </source>
</evidence>
<dbReference type="InterPro" id="IPR016032">
    <property type="entry name" value="Sig_transdc_resp-reg_C-effctor"/>
</dbReference>
<dbReference type="SMART" id="SM00862">
    <property type="entry name" value="Trans_reg_C"/>
    <property type="match status" value="1"/>
</dbReference>
<organism evidence="11 12">
    <name type="scientific">Metabacillus herbersteinensis</name>
    <dbReference type="NCBI Taxonomy" id="283816"/>
    <lineage>
        <taxon>Bacteria</taxon>
        <taxon>Bacillati</taxon>
        <taxon>Bacillota</taxon>
        <taxon>Bacilli</taxon>
        <taxon>Bacillales</taxon>
        <taxon>Bacillaceae</taxon>
        <taxon>Metabacillus</taxon>
    </lineage>
</organism>
<dbReference type="PROSITE" id="PS50110">
    <property type="entry name" value="RESPONSE_REGULATORY"/>
    <property type="match status" value="1"/>
</dbReference>
<evidence type="ECO:0000256" key="3">
    <source>
        <dbReference type="ARBA" id="ARBA00023012"/>
    </source>
</evidence>
<dbReference type="Gene3D" id="3.40.50.2300">
    <property type="match status" value="1"/>
</dbReference>
<evidence type="ECO:0000259" key="10">
    <source>
        <dbReference type="PROSITE" id="PS51755"/>
    </source>
</evidence>
<keyword evidence="3" id="KW-0902">Two-component regulatory system</keyword>
<keyword evidence="4" id="KW-0805">Transcription regulation</keyword>
<name>A0ABV6GMH8_9BACI</name>
<evidence type="ECO:0000259" key="9">
    <source>
        <dbReference type="PROSITE" id="PS50110"/>
    </source>
</evidence>
<evidence type="ECO:0000256" key="5">
    <source>
        <dbReference type="ARBA" id="ARBA00023125"/>
    </source>
</evidence>
<evidence type="ECO:0000256" key="1">
    <source>
        <dbReference type="ARBA" id="ARBA00004496"/>
    </source>
</evidence>
<comment type="caution">
    <text evidence="11">The sequence shown here is derived from an EMBL/GenBank/DDBJ whole genome shotgun (WGS) entry which is preliminary data.</text>
</comment>
<keyword evidence="6" id="KW-0804">Transcription</keyword>
<dbReference type="EMBL" id="JBHLVO010000047">
    <property type="protein sequence ID" value="MFC0274814.1"/>
    <property type="molecule type" value="Genomic_DNA"/>
</dbReference>
<feature type="domain" description="Response regulatory" evidence="9">
    <location>
        <begin position="3"/>
        <end position="115"/>
    </location>
</feature>
<keyword evidence="5 8" id="KW-0238">DNA-binding</keyword>
<dbReference type="PROSITE" id="PS51755">
    <property type="entry name" value="OMPR_PHOB"/>
    <property type="match status" value="1"/>
</dbReference>
<dbReference type="CDD" id="cd00383">
    <property type="entry name" value="trans_reg_C"/>
    <property type="match status" value="1"/>
</dbReference>
<evidence type="ECO:0000256" key="4">
    <source>
        <dbReference type="ARBA" id="ARBA00023015"/>
    </source>
</evidence>
<evidence type="ECO:0000256" key="2">
    <source>
        <dbReference type="ARBA" id="ARBA00022553"/>
    </source>
</evidence>
<dbReference type="PANTHER" id="PTHR48111">
    <property type="entry name" value="REGULATOR OF RPOS"/>
    <property type="match status" value="1"/>
</dbReference>
<sequence>MQSVLLIDDKCEKVNSLGFLLAKHGFYTIKKHSEESIKVIQNEFIDLIILDLDQITDRWFETAKKVRDFSNVPIICLTDEIDKEMIIKAYTYGSDDIIFKPIDEDLFLVKIKAILRREDLRITGKLFFKGLVVDRNTYEVRYDDKLIEMTRKEYSLIVYFLSNHNQVFTREDLISQMWEYKYTDTRTVDSHIRNLREKLRQADFPVDDYLVTVRGFGYKWKVVSN</sequence>
<dbReference type="SUPFAM" id="SSF46894">
    <property type="entry name" value="C-terminal effector domain of the bipartite response regulators"/>
    <property type="match status" value="1"/>
</dbReference>
<reference evidence="11 12" key="1">
    <citation type="submission" date="2024-09" db="EMBL/GenBank/DDBJ databases">
        <authorList>
            <person name="Sun Q."/>
            <person name="Mori K."/>
        </authorList>
    </citation>
    <scope>NUCLEOTIDE SEQUENCE [LARGE SCALE GENOMIC DNA]</scope>
    <source>
        <strain evidence="11 12">CCM 7228</strain>
    </source>
</reference>
<dbReference type="InterPro" id="IPR036388">
    <property type="entry name" value="WH-like_DNA-bd_sf"/>
</dbReference>
<protein>
    <submittedName>
        <fullName evidence="11">Response regulator transcription factor</fullName>
    </submittedName>
</protein>
<dbReference type="InterPro" id="IPR039420">
    <property type="entry name" value="WalR-like"/>
</dbReference>
<dbReference type="RefSeq" id="WP_378939436.1">
    <property type="nucleotide sequence ID" value="NZ_JBHLVO010000047.1"/>
</dbReference>
<evidence type="ECO:0000256" key="8">
    <source>
        <dbReference type="PROSITE-ProRule" id="PRU01091"/>
    </source>
</evidence>
<accession>A0ABV6GMH8</accession>
<keyword evidence="2 7" id="KW-0597">Phosphoprotein</keyword>